<reference evidence="1" key="1">
    <citation type="submission" date="2019-12" db="EMBL/GenBank/DDBJ databases">
        <title>An insight into the sialome of adult female Ixodes ricinus ticks feeding for 6 days.</title>
        <authorList>
            <person name="Perner J."/>
            <person name="Ribeiro J.M.C."/>
        </authorList>
    </citation>
    <scope>NUCLEOTIDE SEQUENCE</scope>
    <source>
        <strain evidence="1">Semi-engorged</strain>
        <tissue evidence="1">Salivary glands</tissue>
    </source>
</reference>
<evidence type="ECO:0000313" key="1">
    <source>
        <dbReference type="EMBL" id="MXU89799.1"/>
    </source>
</evidence>
<dbReference type="AlphaFoldDB" id="A0A6B0UJD2"/>
<dbReference type="EMBL" id="GIFC01007716">
    <property type="protein sequence ID" value="MXU89799.1"/>
    <property type="molecule type" value="Transcribed_RNA"/>
</dbReference>
<name>A0A6B0UJD2_IXORI</name>
<organism evidence="1">
    <name type="scientific">Ixodes ricinus</name>
    <name type="common">Common tick</name>
    <name type="synonym">Acarus ricinus</name>
    <dbReference type="NCBI Taxonomy" id="34613"/>
    <lineage>
        <taxon>Eukaryota</taxon>
        <taxon>Metazoa</taxon>
        <taxon>Ecdysozoa</taxon>
        <taxon>Arthropoda</taxon>
        <taxon>Chelicerata</taxon>
        <taxon>Arachnida</taxon>
        <taxon>Acari</taxon>
        <taxon>Parasitiformes</taxon>
        <taxon>Ixodida</taxon>
        <taxon>Ixodoidea</taxon>
        <taxon>Ixodidae</taxon>
        <taxon>Ixodinae</taxon>
        <taxon>Ixodes</taxon>
    </lineage>
</organism>
<protein>
    <submittedName>
        <fullName evidence="1">Putative secreted protein</fullName>
    </submittedName>
</protein>
<proteinExistence type="predicted"/>
<sequence length="110" mass="12698">MPPFLTAFQLFFPVLLSFLFFTWEPFCFSFLSSPLIHTTFRSLPCVDLQSATGAHEKCIRPFRPSQIFATCFFLGGGNPNRIVRTTRLPRAYTNSPGAFNFRFEMARCIW</sequence>
<accession>A0A6B0UJD2</accession>